<dbReference type="PATRIC" id="fig|43678.3.peg.48"/>
<gene>
    <name evidence="3" type="ORF">OJAG_00410</name>
</gene>
<reference evidence="3 4" key="1">
    <citation type="submission" date="2016-01" db="EMBL/GenBank/DDBJ databases">
        <title>Genome sequence of Oerskovia enterophila VJag, an agar and cellulose degrading bacterium.</title>
        <authorList>
            <person name="Poehlein A."/>
            <person name="Jag V."/>
            <person name="Bengelsdorf F."/>
            <person name="Duerre P."/>
            <person name="Daniel R."/>
        </authorList>
    </citation>
    <scope>NUCLEOTIDE SEQUENCE [LARGE SCALE GENOMIC DNA]</scope>
    <source>
        <strain evidence="3 4">VJag</strain>
    </source>
</reference>
<dbReference type="AlphaFoldDB" id="A0A163T909"/>
<feature type="region of interest" description="Disordered" evidence="1">
    <location>
        <begin position="1"/>
        <end position="34"/>
    </location>
</feature>
<name>A0A163T909_9CELL</name>
<evidence type="ECO:0000256" key="2">
    <source>
        <dbReference type="SAM" id="Phobius"/>
    </source>
</evidence>
<comment type="caution">
    <text evidence="3">The sequence shown here is derived from an EMBL/GenBank/DDBJ whole genome shotgun (WGS) entry which is preliminary data.</text>
</comment>
<organism evidence="3 4">
    <name type="scientific">Oerskovia enterophila</name>
    <dbReference type="NCBI Taxonomy" id="43678"/>
    <lineage>
        <taxon>Bacteria</taxon>
        <taxon>Bacillati</taxon>
        <taxon>Actinomycetota</taxon>
        <taxon>Actinomycetes</taxon>
        <taxon>Micrococcales</taxon>
        <taxon>Cellulomonadaceae</taxon>
        <taxon>Oerskovia</taxon>
    </lineage>
</organism>
<feature type="compositionally biased region" description="Low complexity" evidence="1">
    <location>
        <begin position="13"/>
        <end position="34"/>
    </location>
</feature>
<sequence length="173" mass="19130">MTHRNDARTAQSRRPAWAAPWPDATTRAATAPVATPTDRRRARLVTYGLLLTLLFTAAAEAELWPFTAYRLFSEVRTDTTVSLDLVAATAEGDVVVQPGDRAARLVTTTRQYQDLAAATPERRREMVTAWLGLAGIDPGTVRSVRLERTVRTLPAGADEWIERSRETVVDVMP</sequence>
<dbReference type="OrthoDB" id="4829374at2"/>
<dbReference type="STRING" id="43678.OJAG_00410"/>
<keyword evidence="2" id="KW-1133">Transmembrane helix</keyword>
<accession>A0A163T909</accession>
<keyword evidence="2" id="KW-0472">Membrane</keyword>
<dbReference type="EMBL" id="LRIE01000015">
    <property type="protein sequence ID" value="KZM37245.1"/>
    <property type="molecule type" value="Genomic_DNA"/>
</dbReference>
<keyword evidence="2" id="KW-0812">Transmembrane</keyword>
<evidence type="ECO:0000256" key="1">
    <source>
        <dbReference type="SAM" id="MobiDB-lite"/>
    </source>
</evidence>
<evidence type="ECO:0000313" key="3">
    <source>
        <dbReference type="EMBL" id="KZM37245.1"/>
    </source>
</evidence>
<dbReference type="RefSeq" id="WP_068706590.1">
    <property type="nucleotide sequence ID" value="NZ_LRIE01000015.1"/>
</dbReference>
<dbReference type="Proteomes" id="UP000076447">
    <property type="component" value="Unassembled WGS sequence"/>
</dbReference>
<proteinExistence type="predicted"/>
<feature type="transmembrane region" description="Helical" evidence="2">
    <location>
        <begin position="44"/>
        <end position="66"/>
    </location>
</feature>
<protein>
    <submittedName>
        <fullName evidence="3">Uncharacterized protein</fullName>
    </submittedName>
</protein>
<evidence type="ECO:0000313" key="4">
    <source>
        <dbReference type="Proteomes" id="UP000076447"/>
    </source>
</evidence>